<dbReference type="Pfam" id="PF03759">
    <property type="entry name" value="PRONE"/>
    <property type="match status" value="1"/>
</dbReference>
<comment type="caution">
    <text evidence="4">The sequence shown here is derived from an EMBL/GenBank/DDBJ whole genome shotgun (WGS) entry which is preliminary data.</text>
</comment>
<dbReference type="STRING" id="57577.A0A2K3K901"/>
<evidence type="ECO:0000256" key="1">
    <source>
        <dbReference type="ARBA" id="ARBA00022658"/>
    </source>
</evidence>
<dbReference type="ExpressionAtlas" id="A0A2K3K901">
    <property type="expression patterns" value="baseline"/>
</dbReference>
<dbReference type="EMBL" id="ASHM01150291">
    <property type="protein sequence ID" value="PNX62771.1"/>
    <property type="molecule type" value="Genomic_DNA"/>
</dbReference>
<gene>
    <name evidence="4" type="ORF">L195_g061305</name>
</gene>
<evidence type="ECO:0000256" key="2">
    <source>
        <dbReference type="PROSITE-ProRule" id="PRU00663"/>
    </source>
</evidence>
<dbReference type="InterPro" id="IPR038937">
    <property type="entry name" value="RopGEF"/>
</dbReference>
<dbReference type="PANTHER" id="PTHR33101:SF14">
    <property type="entry name" value="ROP GUANINE NUCLEOTIDE EXCHANGE FACTOR 7"/>
    <property type="match status" value="1"/>
</dbReference>
<dbReference type="PROSITE" id="PS51334">
    <property type="entry name" value="PRONE"/>
    <property type="match status" value="1"/>
</dbReference>
<organism evidence="4 5">
    <name type="scientific">Trifolium pratense</name>
    <name type="common">Red clover</name>
    <dbReference type="NCBI Taxonomy" id="57577"/>
    <lineage>
        <taxon>Eukaryota</taxon>
        <taxon>Viridiplantae</taxon>
        <taxon>Streptophyta</taxon>
        <taxon>Embryophyta</taxon>
        <taxon>Tracheophyta</taxon>
        <taxon>Spermatophyta</taxon>
        <taxon>Magnoliopsida</taxon>
        <taxon>eudicotyledons</taxon>
        <taxon>Gunneridae</taxon>
        <taxon>Pentapetalae</taxon>
        <taxon>rosids</taxon>
        <taxon>fabids</taxon>
        <taxon>Fabales</taxon>
        <taxon>Fabaceae</taxon>
        <taxon>Papilionoideae</taxon>
        <taxon>50 kb inversion clade</taxon>
        <taxon>NPAAA clade</taxon>
        <taxon>Hologalegina</taxon>
        <taxon>IRL clade</taxon>
        <taxon>Trifolieae</taxon>
        <taxon>Trifolium</taxon>
    </lineage>
</organism>
<dbReference type="AlphaFoldDB" id="A0A2K3K901"/>
<accession>A0A2K3K901</accession>
<dbReference type="Proteomes" id="UP000236291">
    <property type="component" value="Unassembled WGS sequence"/>
</dbReference>
<dbReference type="PANTHER" id="PTHR33101">
    <property type="entry name" value="ROP GUANINE NUCLEOTIDE EXCHANGE FACTOR 1"/>
    <property type="match status" value="1"/>
</dbReference>
<protein>
    <submittedName>
        <fullName evidence="4">Rop guanine nucleotide exchange factor 1-like protein</fullName>
    </submittedName>
</protein>
<reference evidence="4 5" key="1">
    <citation type="journal article" date="2014" name="Am. J. Bot.">
        <title>Genome assembly and annotation for red clover (Trifolium pratense; Fabaceae).</title>
        <authorList>
            <person name="Istvanek J."/>
            <person name="Jaros M."/>
            <person name="Krenek A."/>
            <person name="Repkova J."/>
        </authorList>
    </citation>
    <scope>NUCLEOTIDE SEQUENCE [LARGE SCALE GENOMIC DNA]</scope>
    <source>
        <strain evidence="5">cv. Tatra</strain>
        <tissue evidence="4">Young leaves</tissue>
    </source>
</reference>
<name>A0A2K3K901_TRIPR</name>
<reference evidence="4 5" key="2">
    <citation type="journal article" date="2017" name="Front. Plant Sci.">
        <title>Gene Classification and Mining of Molecular Markers Useful in Red Clover (Trifolium pratense) Breeding.</title>
        <authorList>
            <person name="Istvanek J."/>
            <person name="Dluhosova J."/>
            <person name="Dluhos P."/>
            <person name="Patkova L."/>
            <person name="Nedelnik J."/>
            <person name="Repkova J."/>
        </authorList>
    </citation>
    <scope>NUCLEOTIDE SEQUENCE [LARGE SCALE GENOMIC DNA]</scope>
    <source>
        <strain evidence="5">cv. Tatra</strain>
        <tissue evidence="4">Young leaves</tissue>
    </source>
</reference>
<evidence type="ECO:0000313" key="4">
    <source>
        <dbReference type="EMBL" id="PNX62771.1"/>
    </source>
</evidence>
<feature type="non-terminal residue" evidence="4">
    <location>
        <position position="1"/>
    </location>
</feature>
<dbReference type="Gene3D" id="1.20.58.2010">
    <property type="entry name" value="PRONE domain, subdomain 1"/>
    <property type="match status" value="1"/>
</dbReference>
<dbReference type="GO" id="GO:0005085">
    <property type="term" value="F:guanyl-nucleotide exchange factor activity"/>
    <property type="evidence" value="ECO:0007669"/>
    <property type="project" value="UniProtKB-UniRule"/>
</dbReference>
<proteinExistence type="predicted"/>
<feature type="domain" description="PRONE" evidence="3">
    <location>
        <begin position="1"/>
        <end position="55"/>
    </location>
</feature>
<sequence length="55" mass="6529">ATLFGQLWRLEPLQSEKKAMWRREMEWLLSVSDHIVELTPNWQTFPDGSKLEVSL</sequence>
<keyword evidence="1 2" id="KW-0344">Guanine-nucleotide releasing factor</keyword>
<evidence type="ECO:0000313" key="5">
    <source>
        <dbReference type="Proteomes" id="UP000236291"/>
    </source>
</evidence>
<evidence type="ECO:0000259" key="3">
    <source>
        <dbReference type="PROSITE" id="PS51334"/>
    </source>
</evidence>
<dbReference type="InterPro" id="IPR005512">
    <property type="entry name" value="PRONE_dom"/>
</dbReference>